<dbReference type="AlphaFoldDB" id="A0A9W4HTI3"/>
<protein>
    <recommendedName>
        <fullName evidence="3">NmrA-like domain-containing protein</fullName>
    </recommendedName>
</protein>
<comment type="similarity">
    <text evidence="1">Belongs to the NmrA-type oxidoreductase family.</text>
</comment>
<dbReference type="InterPro" id="IPR051164">
    <property type="entry name" value="NmrA-like_oxidored"/>
</dbReference>
<reference evidence="4" key="1">
    <citation type="submission" date="2021-07" db="EMBL/GenBank/DDBJ databases">
        <authorList>
            <person name="Branca A.L. A."/>
        </authorList>
    </citation>
    <scope>NUCLEOTIDE SEQUENCE</scope>
</reference>
<dbReference type="Gene3D" id="3.40.50.720">
    <property type="entry name" value="NAD(P)-binding Rossmann-like Domain"/>
    <property type="match status" value="1"/>
</dbReference>
<name>A0A9W4HTI3_PENOL</name>
<comment type="caution">
    <text evidence="4">The sequence shown here is derived from an EMBL/GenBank/DDBJ whole genome shotgun (WGS) entry which is preliminary data.</text>
</comment>
<evidence type="ECO:0000259" key="3">
    <source>
        <dbReference type="Pfam" id="PF05368"/>
    </source>
</evidence>
<feature type="domain" description="NmrA-like" evidence="3">
    <location>
        <begin position="25"/>
        <end position="315"/>
    </location>
</feature>
<dbReference type="Proteomes" id="UP001153618">
    <property type="component" value="Unassembled WGS sequence"/>
</dbReference>
<dbReference type="GO" id="GO:0005634">
    <property type="term" value="C:nucleus"/>
    <property type="evidence" value="ECO:0007669"/>
    <property type="project" value="TreeGrafter"/>
</dbReference>
<organism evidence="4 5">
    <name type="scientific">Penicillium olsonii</name>
    <dbReference type="NCBI Taxonomy" id="99116"/>
    <lineage>
        <taxon>Eukaryota</taxon>
        <taxon>Fungi</taxon>
        <taxon>Dikarya</taxon>
        <taxon>Ascomycota</taxon>
        <taxon>Pezizomycotina</taxon>
        <taxon>Eurotiomycetes</taxon>
        <taxon>Eurotiomycetidae</taxon>
        <taxon>Eurotiales</taxon>
        <taxon>Aspergillaceae</taxon>
        <taxon>Penicillium</taxon>
    </lineage>
</organism>
<dbReference type="SUPFAM" id="SSF51735">
    <property type="entry name" value="NAD(P)-binding Rossmann-fold domains"/>
    <property type="match status" value="1"/>
</dbReference>
<evidence type="ECO:0000256" key="1">
    <source>
        <dbReference type="ARBA" id="ARBA00006328"/>
    </source>
</evidence>
<dbReference type="PANTHER" id="PTHR42748">
    <property type="entry name" value="NITROGEN METABOLITE REPRESSION PROTEIN NMRA FAMILY MEMBER"/>
    <property type="match status" value="1"/>
</dbReference>
<evidence type="ECO:0000313" key="4">
    <source>
        <dbReference type="EMBL" id="CAG8119071.1"/>
    </source>
</evidence>
<dbReference type="Pfam" id="PF05368">
    <property type="entry name" value="NmrA"/>
    <property type="match status" value="1"/>
</dbReference>
<keyword evidence="5" id="KW-1185">Reference proteome</keyword>
<proteinExistence type="inferred from homology"/>
<dbReference type="OrthoDB" id="413314at2759"/>
<dbReference type="InterPro" id="IPR036291">
    <property type="entry name" value="NAD(P)-bd_dom_sf"/>
</dbReference>
<evidence type="ECO:0000256" key="2">
    <source>
        <dbReference type="ARBA" id="ARBA00022857"/>
    </source>
</evidence>
<accession>A0A9W4HTI3</accession>
<gene>
    <name evidence="4" type="ORF">POLS_LOCUS5177</name>
</gene>
<dbReference type="EMBL" id="CAJVOS010000027">
    <property type="protein sequence ID" value="CAG8119071.1"/>
    <property type="molecule type" value="Genomic_DNA"/>
</dbReference>
<keyword evidence="2" id="KW-0521">NADP</keyword>
<dbReference type="InterPro" id="IPR008030">
    <property type="entry name" value="NmrA-like"/>
</dbReference>
<dbReference type="PANTHER" id="PTHR42748:SF31">
    <property type="entry name" value="NMRA-LIKE DOMAIN-CONTAINING PROTEIN-RELATED"/>
    <property type="match status" value="1"/>
</dbReference>
<sequence length="338" mass="37490">MNYKKRPPQPDRNQLLVQAHSAMAPTILIAGATGNTGRPLTEILPSLLQTSNLSDHRIIALTRSLTSPAAKDLAKLPGVEVIEQNWVEITADWLKEHQVVRAFIASHNEPNQFAEESTFLFNALDAGVKYVVRISTTAANVRPDCKAYYPRSHWAIENLLSQPEFAALQWTSLQPNVFMNFWFASAVDLIKQYRQTGQQSPLRLMVAKDTPVGIIDASEVGVFAAHLLAQSDVSAHNQAKYVLNGPEDITGQQIVDLVEQHIGTKVDEVIYQDTSAIDLLWEYKYKALCQSKNVIGTTKYAVETAWEGKCSTSTTSKEFLQFAGPKIRPADALNALLE</sequence>
<evidence type="ECO:0000313" key="5">
    <source>
        <dbReference type="Proteomes" id="UP001153618"/>
    </source>
</evidence>